<evidence type="ECO:0000313" key="6">
    <source>
        <dbReference type="Proteomes" id="UP000598996"/>
    </source>
</evidence>
<proteinExistence type="predicted"/>
<dbReference type="InterPro" id="IPR009081">
    <property type="entry name" value="PP-bd_ACP"/>
</dbReference>
<dbReference type="PROSITE" id="PS00012">
    <property type="entry name" value="PHOSPHOPANTETHEINE"/>
    <property type="match status" value="1"/>
</dbReference>
<reference evidence="5 6" key="1">
    <citation type="submission" date="2021-01" db="EMBL/GenBank/DDBJ databases">
        <title>Actinoplanes sp. nov. LDG1-01 isolated from lichen.</title>
        <authorList>
            <person name="Saeng-In P."/>
            <person name="Phongsopitanun W."/>
            <person name="Kanchanasin P."/>
            <person name="Yuki M."/>
            <person name="Kudo T."/>
            <person name="Ohkuma M."/>
            <person name="Tanasupawat S."/>
        </authorList>
    </citation>
    <scope>NUCLEOTIDE SEQUENCE [LARGE SCALE GENOMIC DNA]</scope>
    <source>
        <strain evidence="5 6">LDG1-01</strain>
    </source>
</reference>
<dbReference type="InterPro" id="IPR020806">
    <property type="entry name" value="PKS_PP-bd"/>
</dbReference>
<dbReference type="SMART" id="SM01294">
    <property type="entry name" value="PKS_PP_betabranch"/>
    <property type="match status" value="1"/>
</dbReference>
<dbReference type="InterPro" id="IPR050091">
    <property type="entry name" value="PKS_NRPS_Biosynth_Enz"/>
</dbReference>
<keyword evidence="1" id="KW-0596">Phosphopantetheine</keyword>
<evidence type="ECO:0000259" key="4">
    <source>
        <dbReference type="PROSITE" id="PS50075"/>
    </source>
</evidence>
<dbReference type="InterPro" id="IPR006162">
    <property type="entry name" value="Ppantetheine_attach_site"/>
</dbReference>
<dbReference type="Pfam" id="PF00550">
    <property type="entry name" value="PP-binding"/>
    <property type="match status" value="1"/>
</dbReference>
<evidence type="ECO:0000256" key="3">
    <source>
        <dbReference type="ARBA" id="ARBA00022679"/>
    </source>
</evidence>
<name>A0ABS1W0A6_9ACTN</name>
<gene>
    <name evidence="5" type="ORF">JKJ07_38175</name>
</gene>
<sequence>MAPEPAIRALVDAVGRDEEFVAVADIDWSRFAPSFTAARPRPLIAEIPEVRAALEKQPTPEDGGAGTLRQRLASASPDQQLDGLVELVCSTAAAVLGHDSQHPVEPNRSFRELGFDSLTAVELSRHVAAATALSLPPSLVFDYPTPTQLAASLHADMFGGARGGDGDGVVAGFAELERLEDALKPGVTDDIGRERLTSRLRALLDRLEPAREPVERSSSGLDSASDDELFDFIHRELGR</sequence>
<feature type="domain" description="Carrier" evidence="4">
    <location>
        <begin position="82"/>
        <end position="157"/>
    </location>
</feature>
<keyword evidence="2" id="KW-0597">Phosphoprotein</keyword>
<dbReference type="PANTHER" id="PTHR43775">
    <property type="entry name" value="FATTY ACID SYNTHASE"/>
    <property type="match status" value="1"/>
</dbReference>
<dbReference type="SMART" id="SM00823">
    <property type="entry name" value="PKS_PP"/>
    <property type="match status" value="1"/>
</dbReference>
<evidence type="ECO:0000313" key="5">
    <source>
        <dbReference type="EMBL" id="MBL7260166.1"/>
    </source>
</evidence>
<dbReference type="SUPFAM" id="SSF47336">
    <property type="entry name" value="ACP-like"/>
    <property type="match status" value="1"/>
</dbReference>
<accession>A0ABS1W0A6</accession>
<comment type="caution">
    <text evidence="5">The sequence shown here is derived from an EMBL/GenBank/DDBJ whole genome shotgun (WGS) entry which is preliminary data.</text>
</comment>
<organism evidence="5 6">
    <name type="scientific">Paractinoplanes lichenicola</name>
    <dbReference type="NCBI Taxonomy" id="2802976"/>
    <lineage>
        <taxon>Bacteria</taxon>
        <taxon>Bacillati</taxon>
        <taxon>Actinomycetota</taxon>
        <taxon>Actinomycetes</taxon>
        <taxon>Micromonosporales</taxon>
        <taxon>Micromonosporaceae</taxon>
        <taxon>Paractinoplanes</taxon>
    </lineage>
</organism>
<dbReference type="Proteomes" id="UP000598996">
    <property type="component" value="Unassembled WGS sequence"/>
</dbReference>
<evidence type="ECO:0000256" key="2">
    <source>
        <dbReference type="ARBA" id="ARBA00022553"/>
    </source>
</evidence>
<dbReference type="PANTHER" id="PTHR43775:SF51">
    <property type="entry name" value="INACTIVE PHENOLPHTHIOCEROL SYNTHESIS POLYKETIDE SYNTHASE TYPE I PKS1-RELATED"/>
    <property type="match status" value="1"/>
</dbReference>
<evidence type="ECO:0000256" key="1">
    <source>
        <dbReference type="ARBA" id="ARBA00022450"/>
    </source>
</evidence>
<dbReference type="Gene3D" id="1.10.1200.10">
    <property type="entry name" value="ACP-like"/>
    <property type="match status" value="1"/>
</dbReference>
<protein>
    <recommendedName>
        <fullName evidence="4">Carrier domain-containing protein</fullName>
    </recommendedName>
</protein>
<keyword evidence="6" id="KW-1185">Reference proteome</keyword>
<dbReference type="PROSITE" id="PS50075">
    <property type="entry name" value="CARRIER"/>
    <property type="match status" value="1"/>
</dbReference>
<dbReference type="EMBL" id="JAENHO010000013">
    <property type="protein sequence ID" value="MBL7260166.1"/>
    <property type="molecule type" value="Genomic_DNA"/>
</dbReference>
<keyword evidence="3" id="KW-0808">Transferase</keyword>
<dbReference type="InterPro" id="IPR036736">
    <property type="entry name" value="ACP-like_sf"/>
</dbReference>
<dbReference type="Gene3D" id="3.40.50.720">
    <property type="entry name" value="NAD(P)-binding Rossmann-like Domain"/>
    <property type="match status" value="1"/>
</dbReference>